<dbReference type="GO" id="GO:0046872">
    <property type="term" value="F:metal ion binding"/>
    <property type="evidence" value="ECO:0007669"/>
    <property type="project" value="UniProtKB-KW"/>
</dbReference>
<gene>
    <name evidence="9" type="ORF">HHL24_22935</name>
</gene>
<dbReference type="Gene3D" id="3.30.540.10">
    <property type="entry name" value="Fructose-1,6-Bisphosphatase, subunit A, domain 1"/>
    <property type="match status" value="1"/>
</dbReference>
<evidence type="ECO:0000313" key="9">
    <source>
        <dbReference type="EMBL" id="NMM00784.1"/>
    </source>
</evidence>
<dbReference type="InterPro" id="IPR000760">
    <property type="entry name" value="Inositol_monophosphatase-like"/>
</dbReference>
<sequence>MTVIGSPTPVSIDLDSRYALARKIAKEAGERALQMFRNRATLEIEHKGVQDVVSIADREVEGIVRKYVSEAFPDDAFLGEESAGSASAALSNERVIWVVDPIDGTSCFLNGMYAWCVSIGILVDGEPAIGAVFDPNSGELFHAARGQGAFVDDVRLNASSARTFREGVLGVGFSHRVKPAAFIPFLDRLLGEGGMFIRNGSGALMIAYVAAGRLIGYYEPHINSWDCLAGIVLVREAGGVTNDFFANNGVLRGNPIVAAGASLYPELIALIEGEAVPARVG</sequence>
<comment type="similarity">
    <text evidence="3">Belongs to the inositol monophosphatase superfamily.</text>
</comment>
<feature type="binding site" evidence="8">
    <location>
        <position position="103"/>
    </location>
    <ligand>
        <name>Mg(2+)</name>
        <dbReference type="ChEBI" id="CHEBI:18420"/>
        <label>1</label>
        <note>catalytic</note>
    </ligand>
</feature>
<dbReference type="AlphaFoldDB" id="A0A848IM06"/>
<evidence type="ECO:0000256" key="5">
    <source>
        <dbReference type="ARBA" id="ARBA00022723"/>
    </source>
</evidence>
<evidence type="ECO:0000256" key="2">
    <source>
        <dbReference type="ARBA" id="ARBA00001946"/>
    </source>
</evidence>
<feature type="binding site" evidence="8">
    <location>
        <position position="226"/>
    </location>
    <ligand>
        <name>Mg(2+)</name>
        <dbReference type="ChEBI" id="CHEBI:18420"/>
        <label>1</label>
        <note>catalytic</note>
    </ligand>
</feature>
<dbReference type="EC" id="3.1.3.25" evidence="4"/>
<evidence type="ECO:0000256" key="8">
    <source>
        <dbReference type="PIRSR" id="PIRSR600760-2"/>
    </source>
</evidence>
<evidence type="ECO:0000256" key="6">
    <source>
        <dbReference type="ARBA" id="ARBA00022801"/>
    </source>
</evidence>
<evidence type="ECO:0000313" key="10">
    <source>
        <dbReference type="Proteomes" id="UP000544134"/>
    </source>
</evidence>
<dbReference type="PANTHER" id="PTHR20854">
    <property type="entry name" value="INOSITOL MONOPHOSPHATASE"/>
    <property type="match status" value="1"/>
</dbReference>
<organism evidence="9 10">
    <name type="scientific">Paraburkholderia polaris</name>
    <dbReference type="NCBI Taxonomy" id="2728848"/>
    <lineage>
        <taxon>Bacteria</taxon>
        <taxon>Pseudomonadati</taxon>
        <taxon>Pseudomonadota</taxon>
        <taxon>Betaproteobacteria</taxon>
        <taxon>Burkholderiales</taxon>
        <taxon>Burkholderiaceae</taxon>
        <taxon>Paraburkholderia</taxon>
    </lineage>
</organism>
<dbReference type="PANTHER" id="PTHR20854:SF4">
    <property type="entry name" value="INOSITOL-1-MONOPHOSPHATASE-RELATED"/>
    <property type="match status" value="1"/>
</dbReference>
<feature type="binding site" evidence="8">
    <location>
        <position position="80"/>
    </location>
    <ligand>
        <name>Mg(2+)</name>
        <dbReference type="ChEBI" id="CHEBI:18420"/>
        <label>1</label>
        <note>catalytic</note>
    </ligand>
</feature>
<evidence type="ECO:0000256" key="3">
    <source>
        <dbReference type="ARBA" id="ARBA00009759"/>
    </source>
</evidence>
<accession>A0A848IM06</accession>
<keyword evidence="10" id="KW-1185">Reference proteome</keyword>
<reference evidence="9 10" key="1">
    <citation type="submission" date="2020-04" db="EMBL/GenBank/DDBJ databases">
        <title>Paraburkholderia sp. RP-4-7 isolated from soil.</title>
        <authorList>
            <person name="Dahal R.H."/>
        </authorList>
    </citation>
    <scope>NUCLEOTIDE SEQUENCE [LARGE SCALE GENOMIC DNA]</scope>
    <source>
        <strain evidence="9 10">RP-4-7</strain>
    </source>
</reference>
<evidence type="ECO:0000256" key="4">
    <source>
        <dbReference type="ARBA" id="ARBA00013106"/>
    </source>
</evidence>
<dbReference type="PROSITE" id="PS00629">
    <property type="entry name" value="IMP_1"/>
    <property type="match status" value="1"/>
</dbReference>
<proteinExistence type="inferred from homology"/>
<keyword evidence="6" id="KW-0378">Hydrolase</keyword>
<dbReference type="Proteomes" id="UP000544134">
    <property type="component" value="Unassembled WGS sequence"/>
</dbReference>
<dbReference type="EMBL" id="JABBGJ010000025">
    <property type="protein sequence ID" value="NMM00784.1"/>
    <property type="molecule type" value="Genomic_DNA"/>
</dbReference>
<name>A0A848IM06_9BURK</name>
<comment type="caution">
    <text evidence="9">The sequence shown here is derived from an EMBL/GenBank/DDBJ whole genome shotgun (WGS) entry which is preliminary data.</text>
</comment>
<feature type="binding site" evidence="8">
    <location>
        <position position="102"/>
    </location>
    <ligand>
        <name>Mg(2+)</name>
        <dbReference type="ChEBI" id="CHEBI:18420"/>
        <label>1</label>
        <note>catalytic</note>
    </ligand>
</feature>
<dbReference type="InterPro" id="IPR020583">
    <property type="entry name" value="Inositol_monoP_metal-BS"/>
</dbReference>
<dbReference type="GO" id="GO:0007165">
    <property type="term" value="P:signal transduction"/>
    <property type="evidence" value="ECO:0007669"/>
    <property type="project" value="TreeGrafter"/>
</dbReference>
<dbReference type="PRINTS" id="PR00377">
    <property type="entry name" value="IMPHPHTASES"/>
</dbReference>
<protein>
    <recommendedName>
        <fullName evidence="4">inositol-phosphate phosphatase</fullName>
        <ecNumber evidence="4">3.1.3.25</ecNumber>
    </recommendedName>
</protein>
<dbReference type="Pfam" id="PF00459">
    <property type="entry name" value="Inositol_P"/>
    <property type="match status" value="1"/>
</dbReference>
<dbReference type="GO" id="GO:0006020">
    <property type="term" value="P:inositol metabolic process"/>
    <property type="evidence" value="ECO:0007669"/>
    <property type="project" value="TreeGrafter"/>
</dbReference>
<keyword evidence="5 8" id="KW-0479">Metal-binding</keyword>
<dbReference type="RefSeq" id="WP_169487660.1">
    <property type="nucleotide sequence ID" value="NZ_JABBGJ010000025.1"/>
</dbReference>
<dbReference type="GO" id="GO:0008934">
    <property type="term" value="F:inositol monophosphate 1-phosphatase activity"/>
    <property type="evidence" value="ECO:0007669"/>
    <property type="project" value="TreeGrafter"/>
</dbReference>
<dbReference type="SUPFAM" id="SSF56655">
    <property type="entry name" value="Carbohydrate phosphatase"/>
    <property type="match status" value="1"/>
</dbReference>
<comment type="cofactor">
    <cofactor evidence="2 8">
        <name>Mg(2+)</name>
        <dbReference type="ChEBI" id="CHEBI:18420"/>
    </cofactor>
</comment>
<dbReference type="FunFam" id="3.30.540.10:FF:000003">
    <property type="entry name" value="Inositol-1-monophosphatase"/>
    <property type="match status" value="1"/>
</dbReference>
<feature type="binding site" evidence="8">
    <location>
        <position position="100"/>
    </location>
    <ligand>
        <name>Mg(2+)</name>
        <dbReference type="ChEBI" id="CHEBI:18420"/>
        <label>1</label>
        <note>catalytic</note>
    </ligand>
</feature>
<evidence type="ECO:0000256" key="1">
    <source>
        <dbReference type="ARBA" id="ARBA00001033"/>
    </source>
</evidence>
<dbReference type="Gene3D" id="3.40.190.80">
    <property type="match status" value="1"/>
</dbReference>
<keyword evidence="7 8" id="KW-0460">Magnesium</keyword>
<evidence type="ECO:0000256" key="7">
    <source>
        <dbReference type="ARBA" id="ARBA00022842"/>
    </source>
</evidence>
<comment type="catalytic activity">
    <reaction evidence="1">
        <text>a myo-inositol phosphate + H2O = myo-inositol + phosphate</text>
        <dbReference type="Rhea" id="RHEA:24056"/>
        <dbReference type="ChEBI" id="CHEBI:15377"/>
        <dbReference type="ChEBI" id="CHEBI:17268"/>
        <dbReference type="ChEBI" id="CHEBI:43474"/>
        <dbReference type="ChEBI" id="CHEBI:84139"/>
        <dbReference type="EC" id="3.1.3.25"/>
    </reaction>
</comment>